<dbReference type="InterPro" id="IPR016161">
    <property type="entry name" value="Ald_DH/histidinol_DH"/>
</dbReference>
<evidence type="ECO:0000256" key="3">
    <source>
        <dbReference type="PROSITE-ProRule" id="PRU10007"/>
    </source>
</evidence>
<dbReference type="PANTHER" id="PTHR43353:SF5">
    <property type="entry name" value="SUCCINATE-SEMIALDEHYDE DEHYDROGENASE, MITOCHONDRIAL"/>
    <property type="match status" value="1"/>
</dbReference>
<dbReference type="Proteomes" id="UP000560069">
    <property type="component" value="Unassembled WGS sequence"/>
</dbReference>
<dbReference type="PANTHER" id="PTHR43353">
    <property type="entry name" value="SUCCINATE-SEMIALDEHYDE DEHYDROGENASE, MITOCHONDRIAL"/>
    <property type="match status" value="1"/>
</dbReference>
<evidence type="ECO:0000313" key="7">
    <source>
        <dbReference type="EMBL" id="NYJ17644.1"/>
    </source>
</evidence>
<dbReference type="InterPro" id="IPR050740">
    <property type="entry name" value="Aldehyde_DH_Superfamily"/>
</dbReference>
<feature type="region of interest" description="Disordered" evidence="5">
    <location>
        <begin position="1"/>
        <end position="39"/>
    </location>
</feature>
<protein>
    <submittedName>
        <fullName evidence="7">Succinate-semialdehyde dehydrogenase/glutarate-semialdehyde dehydrogenase</fullName>
        <ecNumber evidence="7">1.2.1.16</ecNumber>
        <ecNumber evidence="7">1.2.1.20</ecNumber>
        <ecNumber evidence="7">1.2.1.79</ecNumber>
    </submittedName>
</protein>
<keyword evidence="8" id="KW-1185">Reference proteome</keyword>
<proteinExistence type="inferred from homology"/>
<dbReference type="FunFam" id="3.40.309.10:FF:000004">
    <property type="entry name" value="Succinate-semialdehyde dehydrogenase I"/>
    <property type="match status" value="1"/>
</dbReference>
<evidence type="ECO:0000256" key="4">
    <source>
        <dbReference type="RuleBase" id="RU003345"/>
    </source>
</evidence>
<dbReference type="EC" id="1.2.1.20" evidence="7"/>
<accession>A0A7Z0J480</accession>
<dbReference type="Gene3D" id="3.40.309.10">
    <property type="entry name" value="Aldehyde Dehydrogenase, Chain A, domain 2"/>
    <property type="match status" value="1"/>
</dbReference>
<evidence type="ECO:0000259" key="6">
    <source>
        <dbReference type="Pfam" id="PF00171"/>
    </source>
</evidence>
<dbReference type="InterPro" id="IPR016162">
    <property type="entry name" value="Ald_DH_N"/>
</dbReference>
<dbReference type="Pfam" id="PF00171">
    <property type="entry name" value="Aldedh"/>
    <property type="match status" value="1"/>
</dbReference>
<dbReference type="EC" id="1.2.1.16" evidence="7"/>
<dbReference type="RefSeq" id="WP_179442300.1">
    <property type="nucleotide sequence ID" value="NZ_BAAALK010000002.1"/>
</dbReference>
<keyword evidence="2 4" id="KW-0560">Oxidoreductase</keyword>
<dbReference type="InterPro" id="IPR015590">
    <property type="entry name" value="Aldehyde_DH_dom"/>
</dbReference>
<evidence type="ECO:0000256" key="1">
    <source>
        <dbReference type="ARBA" id="ARBA00009986"/>
    </source>
</evidence>
<dbReference type="PROSITE" id="PS00687">
    <property type="entry name" value="ALDEHYDE_DEHYDR_GLU"/>
    <property type="match status" value="1"/>
</dbReference>
<sequence length="491" mass="51809">MHPENTAQSAADSPAVHPPEHTAAHTTQQPEHLGLPVRNPATGAVLDRVRDHSAEEAAAMVDAAQAGFRTWRATAPRHRSEVLMAAYRGMQEQAERLRDLIVAENGKSKADAAAEVSYAAEFFRWYAEEAVRTPGEYTEAPAGGVRNVVTRHPVGVAVLITPWNFPAAMATRKIGPALASGCSVLLKPASETPLTAFAIAEILTEAGVPEGVVQVAASSSASRVVSAWLADDRVRKLSFTGSTGVGRRLLAQCAERVVNTSMELGGNAPFIVTADADVDAAVDGAMLAKFRNGGQACTAANRFYVHQDVLGEFTEKFGARIAALRVGDPAGGAEIGPVITEQAAEQIRELIRGAREQGAVIAAEAHLPQDLNRAFLAPTLLTGVPTDAEILREEIFGPVAPVVAWTDLDAVIELANAAEVGLAGYVYAGKLQAAMKIAERLEVGMVGVNRGIVSDPSAPFGGVKQAGIGREGGRFGMEEFTEVQYLSVDWP</sequence>
<dbReference type="FunFam" id="3.40.605.10:FF:000007">
    <property type="entry name" value="NAD/NADP-dependent betaine aldehyde dehydrogenase"/>
    <property type="match status" value="1"/>
</dbReference>
<dbReference type="GO" id="GO:0009450">
    <property type="term" value="P:gamma-aminobutyric acid catabolic process"/>
    <property type="evidence" value="ECO:0007669"/>
    <property type="project" value="TreeGrafter"/>
</dbReference>
<evidence type="ECO:0000313" key="8">
    <source>
        <dbReference type="Proteomes" id="UP000560069"/>
    </source>
</evidence>
<dbReference type="GO" id="GO:0102810">
    <property type="term" value="F:glutarate-semialdehyde dehydrogenase (NADP+) activity"/>
    <property type="evidence" value="ECO:0007669"/>
    <property type="project" value="UniProtKB-EC"/>
</dbReference>
<evidence type="ECO:0000256" key="2">
    <source>
        <dbReference type="ARBA" id="ARBA00023002"/>
    </source>
</evidence>
<comment type="caution">
    <text evidence="7">The sequence shown here is derived from an EMBL/GenBank/DDBJ whole genome shotgun (WGS) entry which is preliminary data.</text>
</comment>
<dbReference type="InterPro" id="IPR016163">
    <property type="entry name" value="Ald_DH_C"/>
</dbReference>
<evidence type="ECO:0000256" key="5">
    <source>
        <dbReference type="SAM" id="MobiDB-lite"/>
    </source>
</evidence>
<dbReference type="CDD" id="cd07103">
    <property type="entry name" value="ALDH_F5_SSADH_GabD"/>
    <property type="match status" value="1"/>
</dbReference>
<comment type="similarity">
    <text evidence="1 4">Belongs to the aldehyde dehydrogenase family.</text>
</comment>
<dbReference type="GO" id="GO:0036243">
    <property type="term" value="F:succinate-semialdehyde dehydrogenase (NADP+) activity"/>
    <property type="evidence" value="ECO:0007669"/>
    <property type="project" value="UniProtKB-EC"/>
</dbReference>
<dbReference type="InterPro" id="IPR029510">
    <property type="entry name" value="Ald_DH_CS_GLU"/>
</dbReference>
<organism evidence="7 8">
    <name type="scientific">Nesterenkonia sandarakina</name>
    <dbReference type="NCBI Taxonomy" id="272918"/>
    <lineage>
        <taxon>Bacteria</taxon>
        <taxon>Bacillati</taxon>
        <taxon>Actinomycetota</taxon>
        <taxon>Actinomycetes</taxon>
        <taxon>Micrococcales</taxon>
        <taxon>Micrococcaceae</taxon>
        <taxon>Nesterenkonia</taxon>
    </lineage>
</organism>
<dbReference type="EC" id="1.2.1.79" evidence="7"/>
<feature type="domain" description="Aldehyde dehydrogenase" evidence="6">
    <location>
        <begin position="35"/>
        <end position="484"/>
    </location>
</feature>
<dbReference type="Gene3D" id="3.40.605.10">
    <property type="entry name" value="Aldehyde Dehydrogenase, Chain A, domain 1"/>
    <property type="match status" value="1"/>
</dbReference>
<dbReference type="GO" id="GO:0004777">
    <property type="term" value="F:succinate-semialdehyde dehydrogenase (NAD+) activity"/>
    <property type="evidence" value="ECO:0007669"/>
    <property type="project" value="TreeGrafter"/>
</dbReference>
<gene>
    <name evidence="7" type="ORF">HNR11_002178</name>
</gene>
<feature type="active site" evidence="3">
    <location>
        <position position="263"/>
    </location>
</feature>
<dbReference type="SUPFAM" id="SSF53720">
    <property type="entry name" value="ALDH-like"/>
    <property type="match status" value="1"/>
</dbReference>
<reference evidence="7 8" key="1">
    <citation type="submission" date="2020-07" db="EMBL/GenBank/DDBJ databases">
        <title>Sequencing the genomes of 1000 actinobacteria strains.</title>
        <authorList>
            <person name="Klenk H.-P."/>
        </authorList>
    </citation>
    <scope>NUCLEOTIDE SEQUENCE [LARGE SCALE GENOMIC DNA]</scope>
    <source>
        <strain evidence="7 8">DSM 15664</strain>
    </source>
</reference>
<dbReference type="EMBL" id="JACCFQ010000001">
    <property type="protein sequence ID" value="NYJ17644.1"/>
    <property type="molecule type" value="Genomic_DNA"/>
</dbReference>
<feature type="compositionally biased region" description="Polar residues" evidence="5">
    <location>
        <begin position="1"/>
        <end position="11"/>
    </location>
</feature>
<dbReference type="InterPro" id="IPR016160">
    <property type="entry name" value="Ald_DH_CS_CYS"/>
</dbReference>
<dbReference type="PROSITE" id="PS00070">
    <property type="entry name" value="ALDEHYDE_DEHYDR_CYS"/>
    <property type="match status" value="1"/>
</dbReference>
<name>A0A7Z0J480_9MICC</name>
<dbReference type="AlphaFoldDB" id="A0A7Z0J480"/>